<dbReference type="PROSITE" id="PS50893">
    <property type="entry name" value="ABC_TRANSPORTER_2"/>
    <property type="match status" value="1"/>
</dbReference>
<dbReference type="PATRIC" id="fig|1938.3.peg.4637"/>
<dbReference type="PROSITE" id="PS00211">
    <property type="entry name" value="ABC_TRANSPORTER_1"/>
    <property type="match status" value="1"/>
</dbReference>
<organism evidence="5 6">
    <name type="scientific">Streptomyces viridochromogenes</name>
    <dbReference type="NCBI Taxonomy" id="1938"/>
    <lineage>
        <taxon>Bacteria</taxon>
        <taxon>Bacillati</taxon>
        <taxon>Actinomycetota</taxon>
        <taxon>Actinomycetes</taxon>
        <taxon>Kitasatosporales</taxon>
        <taxon>Streptomycetaceae</taxon>
        <taxon>Streptomyces</taxon>
    </lineage>
</organism>
<dbReference type="RefSeq" id="WP_048583992.1">
    <property type="nucleotide sequence ID" value="NZ_LFNT01000036.1"/>
</dbReference>
<dbReference type="Gene3D" id="3.40.50.300">
    <property type="entry name" value="P-loop containing nucleotide triphosphate hydrolases"/>
    <property type="match status" value="1"/>
</dbReference>
<keyword evidence="3" id="KW-0067">ATP-binding</keyword>
<gene>
    <name evidence="5" type="ORF">ACM01_27090</name>
</gene>
<feature type="domain" description="ABC transporter" evidence="4">
    <location>
        <begin position="3"/>
        <end position="234"/>
    </location>
</feature>
<keyword evidence="1" id="KW-0813">Transport</keyword>
<dbReference type="PANTHER" id="PTHR42939">
    <property type="entry name" value="ABC TRANSPORTER ATP-BINDING PROTEIN ALBC-RELATED"/>
    <property type="match status" value="1"/>
</dbReference>
<dbReference type="InterPro" id="IPR003593">
    <property type="entry name" value="AAA+_ATPase"/>
</dbReference>
<dbReference type="SMART" id="SM00382">
    <property type="entry name" value="AAA"/>
    <property type="match status" value="1"/>
</dbReference>
<accession>A0A0J7Z6I4</accession>
<protein>
    <submittedName>
        <fullName evidence="5">ABC transporter</fullName>
    </submittedName>
</protein>
<evidence type="ECO:0000256" key="3">
    <source>
        <dbReference type="ARBA" id="ARBA00022840"/>
    </source>
</evidence>
<dbReference type="InterPro" id="IPR003439">
    <property type="entry name" value="ABC_transporter-like_ATP-bd"/>
</dbReference>
<reference evidence="5 6" key="1">
    <citation type="submission" date="2015-06" db="EMBL/GenBank/DDBJ databases">
        <authorList>
            <person name="Ju K.-S."/>
            <person name="Doroghazi J.R."/>
            <person name="Metcalf W.W."/>
        </authorList>
    </citation>
    <scope>NUCLEOTIDE SEQUENCE [LARGE SCALE GENOMIC DNA]</scope>
    <source>
        <strain evidence="5 6">NRRL 3414</strain>
    </source>
</reference>
<dbReference type="AlphaFoldDB" id="A0A0J7Z6I4"/>
<dbReference type="Proteomes" id="UP000037432">
    <property type="component" value="Unassembled WGS sequence"/>
</dbReference>
<keyword evidence="2" id="KW-0547">Nucleotide-binding</keyword>
<dbReference type="GO" id="GO:0005524">
    <property type="term" value="F:ATP binding"/>
    <property type="evidence" value="ECO:0007669"/>
    <property type="project" value="UniProtKB-KW"/>
</dbReference>
<name>A0A0J7Z6I4_STRVR</name>
<evidence type="ECO:0000256" key="2">
    <source>
        <dbReference type="ARBA" id="ARBA00022741"/>
    </source>
</evidence>
<dbReference type="SUPFAM" id="SSF52540">
    <property type="entry name" value="P-loop containing nucleoside triphosphate hydrolases"/>
    <property type="match status" value="1"/>
</dbReference>
<evidence type="ECO:0000313" key="6">
    <source>
        <dbReference type="Proteomes" id="UP000037432"/>
    </source>
</evidence>
<dbReference type="InterPro" id="IPR027417">
    <property type="entry name" value="P-loop_NTPase"/>
</dbReference>
<comment type="caution">
    <text evidence="5">The sequence shown here is derived from an EMBL/GenBank/DDBJ whole genome shotgun (WGS) entry which is preliminary data.</text>
</comment>
<dbReference type="EMBL" id="LFNT01000036">
    <property type="protein sequence ID" value="KMS71424.1"/>
    <property type="molecule type" value="Genomic_DNA"/>
</dbReference>
<evidence type="ECO:0000313" key="5">
    <source>
        <dbReference type="EMBL" id="KMS71424.1"/>
    </source>
</evidence>
<dbReference type="GO" id="GO:0016887">
    <property type="term" value="F:ATP hydrolysis activity"/>
    <property type="evidence" value="ECO:0007669"/>
    <property type="project" value="InterPro"/>
</dbReference>
<dbReference type="InterPro" id="IPR051782">
    <property type="entry name" value="ABC_Transporter_VariousFunc"/>
</dbReference>
<proteinExistence type="predicted"/>
<dbReference type="OrthoDB" id="9804819at2"/>
<dbReference type="PANTHER" id="PTHR42939:SF1">
    <property type="entry name" value="ABC TRANSPORTER ATP-BINDING PROTEIN ALBC-RELATED"/>
    <property type="match status" value="1"/>
</dbReference>
<dbReference type="Pfam" id="PF00005">
    <property type="entry name" value="ABC_tran"/>
    <property type="match status" value="1"/>
</dbReference>
<dbReference type="InterPro" id="IPR017871">
    <property type="entry name" value="ABC_transporter-like_CS"/>
</dbReference>
<sequence>MSVEFATCTYQYRRGPVVLDRLSFAFPPGRTVLLGPNGAGKTTLLALAASALKAHSGTVSFAGLDPAVRSQLREYRRQVGWMPQHITPAPGMTCREQVAYAGWLKGMSRREAWDGALAALDRVGLARKADQQASSLSGGQLRRVGVAQTLVHSSRLVLMDEPTAGLDPAQRGTFRKVVEELAGTADVVVSTHQTEDLSEVYDHVVVLSDGVVRFTGTVEEFYALAPQDTASGRVADGAYTAVLGGGEAW</sequence>
<evidence type="ECO:0000259" key="4">
    <source>
        <dbReference type="PROSITE" id="PS50893"/>
    </source>
</evidence>
<evidence type="ECO:0000256" key="1">
    <source>
        <dbReference type="ARBA" id="ARBA00022448"/>
    </source>
</evidence>